<feature type="transmembrane region" description="Helical" evidence="8">
    <location>
        <begin position="235"/>
        <end position="255"/>
    </location>
</feature>
<dbReference type="Pfam" id="PF07690">
    <property type="entry name" value="MFS_1"/>
    <property type="match status" value="1"/>
</dbReference>
<feature type="transmembrane region" description="Helical" evidence="8">
    <location>
        <begin position="148"/>
        <end position="168"/>
    </location>
</feature>
<keyword evidence="5 8" id="KW-0812">Transmembrane</keyword>
<name>A0A7L9FGP2_9CREN</name>
<evidence type="ECO:0000256" key="5">
    <source>
        <dbReference type="ARBA" id="ARBA00022692"/>
    </source>
</evidence>
<accession>A0A7L9FGP2</accession>
<evidence type="ECO:0000256" key="2">
    <source>
        <dbReference type="ARBA" id="ARBA00008537"/>
    </source>
</evidence>
<keyword evidence="4" id="KW-1003">Cell membrane</keyword>
<feature type="transmembrane region" description="Helical" evidence="8">
    <location>
        <begin position="54"/>
        <end position="72"/>
    </location>
</feature>
<dbReference type="Gene3D" id="1.20.1250.20">
    <property type="entry name" value="MFS general substrate transporter like domains"/>
    <property type="match status" value="1"/>
</dbReference>
<dbReference type="InParanoid" id="A0A7L9FGP2"/>
<feature type="transmembrane region" description="Helical" evidence="8">
    <location>
        <begin position="12"/>
        <end position="31"/>
    </location>
</feature>
<dbReference type="PANTHER" id="PTHR42718:SF9">
    <property type="entry name" value="MAJOR FACILITATOR SUPERFAMILY MULTIDRUG TRANSPORTER MFSC"/>
    <property type="match status" value="1"/>
</dbReference>
<evidence type="ECO:0000313" key="11">
    <source>
        <dbReference type="Proteomes" id="UP000594121"/>
    </source>
</evidence>
<dbReference type="NCBIfam" id="TIGR00711">
    <property type="entry name" value="efflux_EmrB"/>
    <property type="match status" value="1"/>
</dbReference>
<comment type="subcellular location">
    <subcellularLocation>
        <location evidence="1">Cell membrane</location>
        <topology evidence="1">Multi-pass membrane protein</topology>
    </subcellularLocation>
</comment>
<feature type="transmembrane region" description="Helical" evidence="8">
    <location>
        <begin position="333"/>
        <end position="356"/>
    </location>
</feature>
<dbReference type="Proteomes" id="UP000594121">
    <property type="component" value="Chromosome"/>
</dbReference>
<evidence type="ECO:0000256" key="1">
    <source>
        <dbReference type="ARBA" id="ARBA00004651"/>
    </source>
</evidence>
<organism evidence="10 11">
    <name type="scientific">Infirmifilum lucidum</name>
    <dbReference type="NCBI Taxonomy" id="2776706"/>
    <lineage>
        <taxon>Archaea</taxon>
        <taxon>Thermoproteota</taxon>
        <taxon>Thermoprotei</taxon>
        <taxon>Thermofilales</taxon>
        <taxon>Thermofilaceae</taxon>
        <taxon>Infirmifilum</taxon>
    </lineage>
</organism>
<feature type="transmembrane region" description="Helical" evidence="8">
    <location>
        <begin position="401"/>
        <end position="422"/>
    </location>
</feature>
<dbReference type="CDD" id="cd17321">
    <property type="entry name" value="MFS_MMR_MDR_like"/>
    <property type="match status" value="1"/>
</dbReference>
<dbReference type="GO" id="GO:0005886">
    <property type="term" value="C:plasma membrane"/>
    <property type="evidence" value="ECO:0007669"/>
    <property type="project" value="UniProtKB-SubCell"/>
</dbReference>
<dbReference type="InterPro" id="IPR020846">
    <property type="entry name" value="MFS_dom"/>
</dbReference>
<dbReference type="Gene3D" id="1.20.1720.10">
    <property type="entry name" value="Multidrug resistance protein D"/>
    <property type="match status" value="1"/>
</dbReference>
<evidence type="ECO:0000256" key="3">
    <source>
        <dbReference type="ARBA" id="ARBA00022448"/>
    </source>
</evidence>
<feature type="transmembrane region" description="Helical" evidence="8">
    <location>
        <begin position="174"/>
        <end position="192"/>
    </location>
</feature>
<evidence type="ECO:0000256" key="4">
    <source>
        <dbReference type="ARBA" id="ARBA00022475"/>
    </source>
</evidence>
<gene>
    <name evidence="10" type="ORF">IG193_00230</name>
</gene>
<dbReference type="AlphaFoldDB" id="A0A7L9FGP2"/>
<feature type="transmembrane region" description="Helical" evidence="8">
    <location>
        <begin position="84"/>
        <end position="101"/>
    </location>
</feature>
<feature type="transmembrane region" description="Helical" evidence="8">
    <location>
        <begin position="113"/>
        <end position="136"/>
    </location>
</feature>
<keyword evidence="3" id="KW-0813">Transport</keyword>
<evidence type="ECO:0000256" key="7">
    <source>
        <dbReference type="ARBA" id="ARBA00023136"/>
    </source>
</evidence>
<dbReference type="PANTHER" id="PTHR42718">
    <property type="entry name" value="MAJOR FACILITATOR SUPERFAMILY MULTIDRUG TRANSPORTER MFSC"/>
    <property type="match status" value="1"/>
</dbReference>
<keyword evidence="7 8" id="KW-0472">Membrane</keyword>
<keyword evidence="6 8" id="KW-1133">Transmembrane helix</keyword>
<feature type="transmembrane region" description="Helical" evidence="8">
    <location>
        <begin position="362"/>
        <end position="380"/>
    </location>
</feature>
<dbReference type="InterPro" id="IPR004638">
    <property type="entry name" value="EmrB-like"/>
</dbReference>
<evidence type="ECO:0000259" key="9">
    <source>
        <dbReference type="PROSITE" id="PS50850"/>
    </source>
</evidence>
<dbReference type="EMBL" id="CP062310">
    <property type="protein sequence ID" value="QOJ78929.1"/>
    <property type="molecule type" value="Genomic_DNA"/>
</dbReference>
<keyword evidence="11" id="KW-1185">Reference proteome</keyword>
<dbReference type="GO" id="GO:0022857">
    <property type="term" value="F:transmembrane transporter activity"/>
    <property type="evidence" value="ECO:0007669"/>
    <property type="project" value="InterPro"/>
</dbReference>
<dbReference type="InterPro" id="IPR011701">
    <property type="entry name" value="MFS"/>
</dbReference>
<dbReference type="PROSITE" id="PS50850">
    <property type="entry name" value="MFS"/>
    <property type="match status" value="1"/>
</dbReference>
<dbReference type="GeneID" id="59148276"/>
<sequence>MEDSRRRVNDPSSYLWTVLSVTTLGAFMAGLDTRVVVVGLDRVASALHADIEQALWFTQAYMLGGTLMLLLVGRLADLFGRVKLYLAGFAVFTLGSLLSGLSPSPAALIASRFIQGLGGGILTTVSAAIVTDAAVYGPLAFALSINSLAFRLGSILGLTLGGVIIGLLDWRYIFWINVPVGALAILWGTRALRETYRPVEQKKVDWLGFLLFTAFIFTALVALTLEGYGLSYRRLVGIMALVSVALLAAFTVWELRFHSPLLDLRLFKNWGFTGGVVAQFLNAIAFGSVMLLLTLYFQLCKGAPPAEAGFTLLPFELAFLGFSLISGRLADKYGYVGFAIAGLFVGSLALFILSGITLETPYWSVALGAAVLGAGNGLFMSPNTSAIMSSVPEHRRGVASALRNVLFNLGLTISLNISVLLLSKRLSYELITRLLLNAELDATQIAAGRRSLALAIGEAFKVLATINLTAALFSVSRVEARLPERRPSFSTRESP</sequence>
<dbReference type="RefSeq" id="WP_192818901.1">
    <property type="nucleotide sequence ID" value="NZ_CP062310.1"/>
</dbReference>
<dbReference type="KEGG" id="thel:IG193_00230"/>
<feature type="transmembrane region" description="Helical" evidence="8">
    <location>
        <begin position="308"/>
        <end position="326"/>
    </location>
</feature>
<feature type="transmembrane region" description="Helical" evidence="8">
    <location>
        <begin position="204"/>
        <end position="223"/>
    </location>
</feature>
<dbReference type="FunCoup" id="A0A7L9FGP2">
    <property type="interactions" value="9"/>
</dbReference>
<comment type="similarity">
    <text evidence="2">Belongs to the major facilitator superfamily. EmrB family.</text>
</comment>
<evidence type="ECO:0000256" key="6">
    <source>
        <dbReference type="ARBA" id="ARBA00022989"/>
    </source>
</evidence>
<proteinExistence type="inferred from homology"/>
<protein>
    <submittedName>
        <fullName evidence="10">MFS transporter</fullName>
    </submittedName>
</protein>
<feature type="domain" description="Major facilitator superfamily (MFS) profile" evidence="9">
    <location>
        <begin position="18"/>
        <end position="482"/>
    </location>
</feature>
<evidence type="ECO:0000256" key="8">
    <source>
        <dbReference type="SAM" id="Phobius"/>
    </source>
</evidence>
<dbReference type="SUPFAM" id="SSF103473">
    <property type="entry name" value="MFS general substrate transporter"/>
    <property type="match status" value="1"/>
</dbReference>
<dbReference type="InterPro" id="IPR036259">
    <property type="entry name" value="MFS_trans_sf"/>
</dbReference>
<evidence type="ECO:0000313" key="10">
    <source>
        <dbReference type="EMBL" id="QOJ78929.1"/>
    </source>
</evidence>
<feature type="transmembrane region" description="Helical" evidence="8">
    <location>
        <begin position="276"/>
        <end position="296"/>
    </location>
</feature>
<reference evidence="10 11" key="1">
    <citation type="submission" date="2020-10" db="EMBL/GenBank/DDBJ databases">
        <title>Thermofilum lucidum 3507LT sp. nov. a novel member of Thermofilaceae family isolated from Chile hot spring, and proposal of description order Thermofilales.</title>
        <authorList>
            <person name="Zayulina K.S."/>
            <person name="Elcheninov A.G."/>
            <person name="Toshchakov S.V."/>
            <person name="Kublanov I.V."/>
        </authorList>
    </citation>
    <scope>NUCLEOTIDE SEQUENCE [LARGE SCALE GENOMIC DNA]</scope>
    <source>
        <strain evidence="10 11">3507LT</strain>
    </source>
</reference>